<evidence type="ECO:0000313" key="3">
    <source>
        <dbReference type="EMBL" id="KAL3070940.1"/>
    </source>
</evidence>
<evidence type="ECO:0000256" key="2">
    <source>
        <dbReference type="SAM" id="SignalP"/>
    </source>
</evidence>
<gene>
    <name evidence="3" type="ORF">niasHT_040096</name>
</gene>
<evidence type="ECO:0000256" key="1">
    <source>
        <dbReference type="SAM" id="MobiDB-lite"/>
    </source>
</evidence>
<feature type="signal peptide" evidence="2">
    <location>
        <begin position="1"/>
        <end position="23"/>
    </location>
</feature>
<feature type="compositionally biased region" description="Basic and acidic residues" evidence="1">
    <location>
        <begin position="82"/>
        <end position="198"/>
    </location>
</feature>
<accession>A0ABD2HZJ4</accession>
<comment type="caution">
    <text evidence="3">The sequence shown here is derived from an EMBL/GenBank/DDBJ whole genome shotgun (WGS) entry which is preliminary data.</text>
</comment>
<proteinExistence type="predicted"/>
<dbReference type="EMBL" id="JBICBT010001371">
    <property type="protein sequence ID" value="KAL3070940.1"/>
    <property type="molecule type" value="Genomic_DNA"/>
</dbReference>
<reference evidence="3 4" key="1">
    <citation type="submission" date="2024-10" db="EMBL/GenBank/DDBJ databases">
        <authorList>
            <person name="Kim D."/>
        </authorList>
    </citation>
    <scope>NUCLEOTIDE SEQUENCE [LARGE SCALE GENOMIC DNA]</scope>
    <source>
        <strain evidence="3">BH-2024</strain>
    </source>
</reference>
<feature type="chain" id="PRO_5044896328" evidence="2">
    <location>
        <begin position="24"/>
        <end position="198"/>
    </location>
</feature>
<organism evidence="3 4">
    <name type="scientific">Heterodera trifolii</name>
    <dbReference type="NCBI Taxonomy" id="157864"/>
    <lineage>
        <taxon>Eukaryota</taxon>
        <taxon>Metazoa</taxon>
        <taxon>Ecdysozoa</taxon>
        <taxon>Nematoda</taxon>
        <taxon>Chromadorea</taxon>
        <taxon>Rhabditida</taxon>
        <taxon>Tylenchina</taxon>
        <taxon>Tylenchomorpha</taxon>
        <taxon>Tylenchoidea</taxon>
        <taxon>Heteroderidae</taxon>
        <taxon>Heteroderinae</taxon>
        <taxon>Heterodera</taxon>
    </lineage>
</organism>
<name>A0ABD2HZJ4_9BILA</name>
<feature type="region of interest" description="Disordered" evidence="1">
    <location>
        <begin position="61"/>
        <end position="198"/>
    </location>
</feature>
<protein>
    <submittedName>
        <fullName evidence="3">Uncharacterized protein</fullName>
    </submittedName>
</protein>
<sequence>MHQWRQHAALAAVAPLLVAGGDAVVVTTPAQLDQQWSLVHVHVPLAKCHPCHCRHRRELPTASRRRSPALSPPCVSEIQKGPLKDGNEEKEVKDGEKGPLKDGNEGKKVDGEKGQLKDGNEGKKVKDGEKGPLKDGNEGKKVDGEKGPLKDGNEGKKVKDGEKGPLKDGNEGKKVDSEKGPLKDGNEKKEVKIVRRDR</sequence>
<dbReference type="AlphaFoldDB" id="A0ABD2HZJ4"/>
<keyword evidence="2" id="KW-0732">Signal</keyword>
<keyword evidence="4" id="KW-1185">Reference proteome</keyword>
<evidence type="ECO:0000313" key="4">
    <source>
        <dbReference type="Proteomes" id="UP001620626"/>
    </source>
</evidence>
<dbReference type="Proteomes" id="UP001620626">
    <property type="component" value="Unassembled WGS sequence"/>
</dbReference>